<comment type="caution">
    <text evidence="6">The sequence shown here is derived from an EMBL/GenBank/DDBJ whole genome shotgun (WGS) entry which is preliminary data.</text>
</comment>
<reference evidence="6 7" key="1">
    <citation type="journal article" date="2018" name="Mol. Plant">
        <title>The genome of Artemisia annua provides insight into the evolution of Asteraceae family and artemisinin biosynthesis.</title>
        <authorList>
            <person name="Shen Q."/>
            <person name="Zhang L."/>
            <person name="Liao Z."/>
            <person name="Wang S."/>
            <person name="Yan T."/>
            <person name="Shi P."/>
            <person name="Liu M."/>
            <person name="Fu X."/>
            <person name="Pan Q."/>
            <person name="Wang Y."/>
            <person name="Lv Z."/>
            <person name="Lu X."/>
            <person name="Zhang F."/>
            <person name="Jiang W."/>
            <person name="Ma Y."/>
            <person name="Chen M."/>
            <person name="Hao X."/>
            <person name="Li L."/>
            <person name="Tang Y."/>
            <person name="Lv G."/>
            <person name="Zhou Y."/>
            <person name="Sun X."/>
            <person name="Brodelius P.E."/>
            <person name="Rose J.K.C."/>
            <person name="Tang K."/>
        </authorList>
    </citation>
    <scope>NUCLEOTIDE SEQUENCE [LARGE SCALE GENOMIC DNA]</scope>
    <source>
        <strain evidence="7">cv. Huhao1</strain>
        <tissue evidence="6">Leaf</tissue>
    </source>
</reference>
<organism evidence="6 7">
    <name type="scientific">Artemisia annua</name>
    <name type="common">Sweet wormwood</name>
    <dbReference type="NCBI Taxonomy" id="35608"/>
    <lineage>
        <taxon>Eukaryota</taxon>
        <taxon>Viridiplantae</taxon>
        <taxon>Streptophyta</taxon>
        <taxon>Embryophyta</taxon>
        <taxon>Tracheophyta</taxon>
        <taxon>Spermatophyta</taxon>
        <taxon>Magnoliopsida</taxon>
        <taxon>eudicotyledons</taxon>
        <taxon>Gunneridae</taxon>
        <taxon>Pentapetalae</taxon>
        <taxon>asterids</taxon>
        <taxon>campanulids</taxon>
        <taxon>Asterales</taxon>
        <taxon>Asteraceae</taxon>
        <taxon>Asteroideae</taxon>
        <taxon>Anthemideae</taxon>
        <taxon>Artemisiinae</taxon>
        <taxon>Artemisia</taxon>
    </lineage>
</organism>
<evidence type="ECO:0000313" key="7">
    <source>
        <dbReference type="Proteomes" id="UP000245207"/>
    </source>
</evidence>
<gene>
    <name evidence="6" type="ORF">CTI12_AA251730</name>
</gene>
<keyword evidence="2" id="KW-0747">Spliceosome</keyword>
<evidence type="ECO:0000256" key="3">
    <source>
        <dbReference type="ARBA" id="ARBA00023187"/>
    </source>
</evidence>
<dbReference type="AlphaFoldDB" id="A0A2U1MK00"/>
<dbReference type="InterPro" id="IPR050907">
    <property type="entry name" value="SRSF"/>
</dbReference>
<dbReference type="PANTHER" id="PTHR23147">
    <property type="entry name" value="SERINE/ARGININE RICH SPLICING FACTOR"/>
    <property type="match status" value="1"/>
</dbReference>
<evidence type="ECO:0000256" key="1">
    <source>
        <dbReference type="ARBA" id="ARBA00022664"/>
    </source>
</evidence>
<protein>
    <recommendedName>
        <fullName evidence="5">RRM domain-containing protein</fullName>
    </recommendedName>
</protein>
<keyword evidence="3" id="KW-0508">mRNA splicing</keyword>
<dbReference type="Gene3D" id="3.30.70.330">
    <property type="match status" value="1"/>
</dbReference>
<dbReference type="CDD" id="cd00590">
    <property type="entry name" value="RRM_SF"/>
    <property type="match status" value="1"/>
</dbReference>
<keyword evidence="1" id="KW-0507">mRNA processing</keyword>
<dbReference type="PROSITE" id="PS50102">
    <property type="entry name" value="RRM"/>
    <property type="match status" value="1"/>
</dbReference>
<evidence type="ECO:0000313" key="6">
    <source>
        <dbReference type="EMBL" id="PWA61554.1"/>
    </source>
</evidence>
<dbReference type="InterPro" id="IPR012677">
    <property type="entry name" value="Nucleotide-bd_a/b_plait_sf"/>
</dbReference>
<dbReference type="GO" id="GO:0003723">
    <property type="term" value="F:RNA binding"/>
    <property type="evidence" value="ECO:0007669"/>
    <property type="project" value="UniProtKB-UniRule"/>
</dbReference>
<dbReference type="EMBL" id="PKPP01005077">
    <property type="protein sequence ID" value="PWA61554.1"/>
    <property type="molecule type" value="Genomic_DNA"/>
</dbReference>
<dbReference type="InterPro" id="IPR000504">
    <property type="entry name" value="RRM_dom"/>
</dbReference>
<evidence type="ECO:0000259" key="5">
    <source>
        <dbReference type="PROSITE" id="PS50102"/>
    </source>
</evidence>
<evidence type="ECO:0000256" key="2">
    <source>
        <dbReference type="ARBA" id="ARBA00022728"/>
    </source>
</evidence>
<keyword evidence="7" id="KW-1185">Reference proteome</keyword>
<dbReference type="InterPro" id="IPR035979">
    <property type="entry name" value="RBD_domain_sf"/>
</dbReference>
<dbReference type="GO" id="GO:0005681">
    <property type="term" value="C:spliceosomal complex"/>
    <property type="evidence" value="ECO:0007669"/>
    <property type="project" value="UniProtKB-KW"/>
</dbReference>
<sequence>MGDRRSKEDEVSKLSLSIFVTNFPESFSAKELWTICNQYGSVVEAFIPNRRSKAGKRFGFVRFIKIFDVERLVNNLCTIWIGRFKLHANVARFQRAPLNKSNPLYSNNKGVKNGSGEFQKESGVYGSSKSYAHVVQIGPESVYKKEDSPAIVLDDTCVNQTDYSNALMGKVKDFSSLTNLKVVLGNEGFDNINLKYMGGFWVMFEFKTDIAKERFKSNVGIWSWFSQLQQASNSFFVDERVTWVDIEGILLKV</sequence>
<dbReference type="OrthoDB" id="1749483at2759"/>
<name>A0A2U1MK00_ARTAN</name>
<accession>A0A2U1MK00</accession>
<dbReference type="GO" id="GO:0008380">
    <property type="term" value="P:RNA splicing"/>
    <property type="evidence" value="ECO:0007669"/>
    <property type="project" value="UniProtKB-KW"/>
</dbReference>
<dbReference type="SUPFAM" id="SSF54928">
    <property type="entry name" value="RNA-binding domain, RBD"/>
    <property type="match status" value="1"/>
</dbReference>
<keyword evidence="4" id="KW-0694">RNA-binding</keyword>
<feature type="domain" description="RRM" evidence="5">
    <location>
        <begin position="16"/>
        <end position="93"/>
    </location>
</feature>
<dbReference type="Pfam" id="PF00076">
    <property type="entry name" value="RRM_1"/>
    <property type="match status" value="1"/>
</dbReference>
<dbReference type="SMART" id="SM00360">
    <property type="entry name" value="RRM"/>
    <property type="match status" value="1"/>
</dbReference>
<dbReference type="Proteomes" id="UP000245207">
    <property type="component" value="Unassembled WGS sequence"/>
</dbReference>
<evidence type="ECO:0000256" key="4">
    <source>
        <dbReference type="PROSITE-ProRule" id="PRU00176"/>
    </source>
</evidence>
<dbReference type="GO" id="GO:0006397">
    <property type="term" value="P:mRNA processing"/>
    <property type="evidence" value="ECO:0007669"/>
    <property type="project" value="UniProtKB-KW"/>
</dbReference>
<proteinExistence type="predicted"/>